<keyword evidence="5" id="KW-0732">Signal</keyword>
<keyword evidence="4" id="KW-0472">Membrane</keyword>
<dbReference type="PANTHER" id="PTHR48010">
    <property type="entry name" value="OS05G0588300 PROTEIN"/>
    <property type="match status" value="1"/>
</dbReference>
<evidence type="ECO:0000256" key="5">
    <source>
        <dbReference type="SAM" id="SignalP"/>
    </source>
</evidence>
<keyword evidence="2" id="KW-0677">Repeat</keyword>
<evidence type="ECO:0000256" key="4">
    <source>
        <dbReference type="SAM" id="Phobius"/>
    </source>
</evidence>
<dbReference type="PROSITE" id="PS51450">
    <property type="entry name" value="LRR"/>
    <property type="match status" value="1"/>
</dbReference>
<dbReference type="Gene3D" id="3.80.10.10">
    <property type="entry name" value="Ribonuclease Inhibitor"/>
    <property type="match status" value="1"/>
</dbReference>
<feature type="signal peptide" evidence="5">
    <location>
        <begin position="1"/>
        <end position="34"/>
    </location>
</feature>
<dbReference type="EMBL" id="KQ965771">
    <property type="protein sequence ID" value="KXS14200.1"/>
    <property type="molecule type" value="Genomic_DNA"/>
</dbReference>
<dbReference type="InterPro" id="IPR050994">
    <property type="entry name" value="At_inactive_RLKs"/>
</dbReference>
<dbReference type="InterPro" id="IPR036028">
    <property type="entry name" value="SH3-like_dom_sf"/>
</dbReference>
<dbReference type="InterPro" id="IPR032675">
    <property type="entry name" value="LRR_dom_sf"/>
</dbReference>
<feature type="chain" id="PRO_5007296071" evidence="5">
    <location>
        <begin position="35"/>
        <end position="563"/>
    </location>
</feature>
<evidence type="ECO:0000256" key="1">
    <source>
        <dbReference type="ARBA" id="ARBA00022614"/>
    </source>
</evidence>
<protein>
    <submittedName>
        <fullName evidence="6">L domain-like protein</fullName>
    </submittedName>
</protein>
<keyword evidence="1" id="KW-0433">Leucine-rich repeat</keyword>
<feature type="compositionally biased region" description="Pro residues" evidence="3">
    <location>
        <begin position="468"/>
        <end position="479"/>
    </location>
</feature>
<evidence type="ECO:0000313" key="6">
    <source>
        <dbReference type="EMBL" id="KXS14200.1"/>
    </source>
</evidence>
<dbReference type="Pfam" id="PF00560">
    <property type="entry name" value="LRR_1"/>
    <property type="match status" value="3"/>
</dbReference>
<evidence type="ECO:0000256" key="2">
    <source>
        <dbReference type="ARBA" id="ARBA00022737"/>
    </source>
</evidence>
<keyword evidence="4" id="KW-1133">Transmembrane helix</keyword>
<evidence type="ECO:0000256" key="3">
    <source>
        <dbReference type="SAM" id="MobiDB-lite"/>
    </source>
</evidence>
<feature type="transmembrane region" description="Helical" evidence="4">
    <location>
        <begin position="354"/>
        <end position="378"/>
    </location>
</feature>
<keyword evidence="7" id="KW-1185">Reference proteome</keyword>
<feature type="region of interest" description="Disordered" evidence="3">
    <location>
        <begin position="322"/>
        <end position="344"/>
    </location>
</feature>
<feature type="region of interest" description="Disordered" evidence="3">
    <location>
        <begin position="445"/>
        <end position="481"/>
    </location>
</feature>
<dbReference type="OrthoDB" id="676979at2759"/>
<proteinExistence type="predicted"/>
<sequence>MPHPIPRTAQASCDRRCAWLLVALLATTPLLAAAQTQAQDCAPFERLFTQSGWKYEWPTGSCCLSSKYFACTAARVTSVKLRANYDIYYTTLKGPIPDLSALTELVDLDLGGHFLNGSLPSLAGLSMLRRLDLFSNQLSGPIPESLSTLTNLTSIFLYRNFLNGTIPPLIALKNLQYLDLHGNRLSGEIPPLEALPLSTVDLSDNFLTGTIPSLTGLRLSKLDLSNNSLTGPVPNLWNATTLTILDLSLNNLTGNVDCRIGFRTGSVTLSCRLTGFTNNSNTGLYTCAKKLPTQCTAEIPVGPASVCDAAALSVVCPPSPPPPLMSGDGGGSGSGDNYPTSSPSSSSSYIADRALAKIIGGTVGGVLTFLLILCVIIMRKKICPPKPLAPAPGPEMKAYLVDPSLPPYNPALVAVTPVLMTPVPGQPQPSLGGAPIPYNAAPYPPPLPTTIPDGGAARALSPVAGSPASPPLDNQPPHPSYAALVGPSNFAHLSQFDFGSSGPILTVEREFTPTDASQITLSKGALFKVRTAFKDGWVYGTNVNTDMHGKVPIDCLKVVTPSQ</sequence>
<dbReference type="Gene3D" id="2.30.30.40">
    <property type="entry name" value="SH3 Domains"/>
    <property type="match status" value="1"/>
</dbReference>
<gene>
    <name evidence="6" type="ORF">M427DRAFT_70864</name>
</gene>
<dbReference type="InterPro" id="IPR001611">
    <property type="entry name" value="Leu-rich_rpt"/>
</dbReference>
<organism evidence="6 7">
    <name type="scientific">Gonapodya prolifera (strain JEL478)</name>
    <name type="common">Monoblepharis prolifera</name>
    <dbReference type="NCBI Taxonomy" id="1344416"/>
    <lineage>
        <taxon>Eukaryota</taxon>
        <taxon>Fungi</taxon>
        <taxon>Fungi incertae sedis</taxon>
        <taxon>Chytridiomycota</taxon>
        <taxon>Chytridiomycota incertae sedis</taxon>
        <taxon>Monoblepharidomycetes</taxon>
        <taxon>Monoblepharidales</taxon>
        <taxon>Gonapodyaceae</taxon>
        <taxon>Gonapodya</taxon>
    </lineage>
</organism>
<dbReference type="AlphaFoldDB" id="A0A139ABR1"/>
<dbReference type="FunFam" id="3.80.10.10:FF:000041">
    <property type="entry name" value="LRR receptor-like serine/threonine-protein kinase ERECTA"/>
    <property type="match status" value="1"/>
</dbReference>
<dbReference type="Proteomes" id="UP000070544">
    <property type="component" value="Unassembled WGS sequence"/>
</dbReference>
<dbReference type="SUPFAM" id="SSF50044">
    <property type="entry name" value="SH3-domain"/>
    <property type="match status" value="1"/>
</dbReference>
<evidence type="ECO:0000313" key="7">
    <source>
        <dbReference type="Proteomes" id="UP000070544"/>
    </source>
</evidence>
<name>A0A139ABR1_GONPJ</name>
<reference evidence="6 7" key="1">
    <citation type="journal article" date="2015" name="Genome Biol. Evol.">
        <title>Phylogenomic analyses indicate that early fungi evolved digesting cell walls of algal ancestors of land plants.</title>
        <authorList>
            <person name="Chang Y."/>
            <person name="Wang S."/>
            <person name="Sekimoto S."/>
            <person name="Aerts A.L."/>
            <person name="Choi C."/>
            <person name="Clum A."/>
            <person name="LaButti K.M."/>
            <person name="Lindquist E.A."/>
            <person name="Yee Ngan C."/>
            <person name="Ohm R.A."/>
            <person name="Salamov A.A."/>
            <person name="Grigoriev I.V."/>
            <person name="Spatafora J.W."/>
            <person name="Berbee M.L."/>
        </authorList>
    </citation>
    <scope>NUCLEOTIDE SEQUENCE [LARGE SCALE GENOMIC DNA]</scope>
    <source>
        <strain evidence="6 7">JEL478</strain>
    </source>
</reference>
<dbReference type="PANTHER" id="PTHR48010:SF58">
    <property type="entry name" value="RECEPTOR PROTEIN KINASE-LIKE PROTEIN ZAR1"/>
    <property type="match status" value="1"/>
</dbReference>
<keyword evidence="4" id="KW-0812">Transmembrane</keyword>
<accession>A0A139ABR1</accession>
<dbReference type="SUPFAM" id="SSF52058">
    <property type="entry name" value="L domain-like"/>
    <property type="match status" value="1"/>
</dbReference>